<reference evidence="5" key="1">
    <citation type="journal article" date="2012" name="Nat. Genet.">
        <title>Lifestyle transitions in plant pathogenic Colletotrichum fungi deciphered by genome and transcriptome analyses.</title>
        <authorList>
            <person name="O'Connell R.J."/>
            <person name="Thon M.R."/>
            <person name="Hacquard S."/>
            <person name="Amyotte S.G."/>
            <person name="Kleemann J."/>
            <person name="Torres M.F."/>
            <person name="Damm U."/>
            <person name="Buiate E.A."/>
            <person name="Epstein L."/>
            <person name="Alkan N."/>
            <person name="Altmueller J."/>
            <person name="Alvarado-Balderrama L."/>
            <person name="Bauser C.A."/>
            <person name="Becker C."/>
            <person name="Birren B.W."/>
            <person name="Chen Z."/>
            <person name="Choi J."/>
            <person name="Crouch J.A."/>
            <person name="Duvick J.P."/>
            <person name="Farman M.A."/>
            <person name="Gan P."/>
            <person name="Heiman D."/>
            <person name="Henrissat B."/>
            <person name="Howard R.J."/>
            <person name="Kabbage M."/>
            <person name="Koch C."/>
            <person name="Kracher B."/>
            <person name="Kubo Y."/>
            <person name="Law A.D."/>
            <person name="Lebrun M.-H."/>
            <person name="Lee Y.-H."/>
            <person name="Miyara I."/>
            <person name="Moore N."/>
            <person name="Neumann U."/>
            <person name="Nordstroem K."/>
            <person name="Panaccione D.G."/>
            <person name="Panstruga R."/>
            <person name="Place M."/>
            <person name="Proctor R.H."/>
            <person name="Prusky D."/>
            <person name="Rech G."/>
            <person name="Reinhardt R."/>
            <person name="Rollins J.A."/>
            <person name="Rounsley S."/>
            <person name="Schardl C.L."/>
            <person name="Schwartz D.C."/>
            <person name="Shenoy N."/>
            <person name="Shirasu K."/>
            <person name="Sikhakolli U.R."/>
            <person name="Stueber K."/>
            <person name="Sukno S.A."/>
            <person name="Sweigard J.A."/>
            <person name="Takano Y."/>
            <person name="Takahara H."/>
            <person name="Trail F."/>
            <person name="van der Does H.C."/>
            <person name="Voll L.M."/>
            <person name="Will I."/>
            <person name="Young S."/>
            <person name="Zeng Q."/>
            <person name="Zhang J."/>
            <person name="Zhou S."/>
            <person name="Dickman M.B."/>
            <person name="Schulze-Lefert P."/>
            <person name="Ver Loren van Themaat E."/>
            <person name="Ma L.-J."/>
            <person name="Vaillancourt L.J."/>
        </authorList>
    </citation>
    <scope>NUCLEOTIDE SEQUENCE [LARGE SCALE GENOMIC DNA]</scope>
    <source>
        <strain evidence="5">M1.001 / M2 / FGSC 10212</strain>
    </source>
</reference>
<evidence type="ECO:0000313" key="5">
    <source>
        <dbReference type="Proteomes" id="UP000008782"/>
    </source>
</evidence>
<dbReference type="HOGENOM" id="CLU_027272_2_1_1"/>
<feature type="domain" description="Fumarate lyase N-terminal" evidence="3">
    <location>
        <begin position="7"/>
        <end position="228"/>
    </location>
</feature>
<evidence type="ECO:0000259" key="3">
    <source>
        <dbReference type="Pfam" id="PF00206"/>
    </source>
</evidence>
<dbReference type="InterPro" id="IPR009049">
    <property type="entry name" value="Argininosuccinate_lyase"/>
</dbReference>
<keyword evidence="4" id="KW-0456">Lyase</keyword>
<dbReference type="STRING" id="645133.E3QQA9"/>
<dbReference type="Gene3D" id="1.20.200.10">
    <property type="entry name" value="Fumarase/aspartase (Central domain)"/>
    <property type="match status" value="2"/>
</dbReference>
<dbReference type="PANTHER" id="PTHR43814:SF1">
    <property type="entry name" value="ARGININOSUCCINATE LYASE"/>
    <property type="match status" value="1"/>
</dbReference>
<proteinExistence type="inferred from homology"/>
<dbReference type="GO" id="GO:0005829">
    <property type="term" value="C:cytosol"/>
    <property type="evidence" value="ECO:0007669"/>
    <property type="project" value="TreeGrafter"/>
</dbReference>
<evidence type="ECO:0000256" key="2">
    <source>
        <dbReference type="ARBA" id="ARBA00032749"/>
    </source>
</evidence>
<comment type="similarity">
    <text evidence="1">Belongs to the lyase 1 family. Argininosuccinate lyase subfamily.</text>
</comment>
<dbReference type="GO" id="GO:0004056">
    <property type="term" value="F:argininosuccinate lyase activity"/>
    <property type="evidence" value="ECO:0007669"/>
    <property type="project" value="InterPro"/>
</dbReference>
<sequence length="371" mass="41692">MEQYNESIHFDKLLHNTNYNNGILTKHEVEEIERGLLEVEKEWGAGEFNTVQGYEGIHTANERWIGEIIGKDIAGKLHTGRSRNEQVACDTRMWLRNELVKLKGHLVSFLKVTDTGAQKEIDYIVPGYTHLQRAQPVRWSHWMLSYAMAFANDLERLLEVIQRVNRNPFGCGALAGNPSNIDHEAISKGLGFEGLLWNSMAGVADRDFVTDTLQWGSVLIQHISRWSEHTHPASLASFLRGKIGQMVGSMMTQKGLPSTYNKDLQESWEPMLDHVKTVSDSIQIAEGALATLGTQPEKMKAALDPFILAANVAEYLAARLIHEQLKAVDERFEEDIAETFNYEKSVEMRAAMGGTSKSSVEQIAVLRVSLE</sequence>
<accession>E3QQA9</accession>
<dbReference type="CDD" id="cd01359">
    <property type="entry name" value="Argininosuccinate_lyase"/>
    <property type="match status" value="1"/>
</dbReference>
<gene>
    <name evidence="4" type="ORF">GLRG_08191</name>
</gene>
<dbReference type="OrthoDB" id="2561043at2759"/>
<dbReference type="RefSeq" id="XP_008097067.1">
    <property type="nucleotide sequence ID" value="XM_008098876.1"/>
</dbReference>
<dbReference type="GeneID" id="24413556"/>
<dbReference type="InterPro" id="IPR000362">
    <property type="entry name" value="Fumarate_lyase_fam"/>
</dbReference>
<dbReference type="PRINTS" id="PR00149">
    <property type="entry name" value="FUMRATELYASE"/>
</dbReference>
<dbReference type="Gene3D" id="1.10.275.10">
    <property type="entry name" value="Fumarase/aspartase (N-terminal domain)"/>
    <property type="match status" value="1"/>
</dbReference>
<dbReference type="AlphaFoldDB" id="E3QQA9"/>
<dbReference type="InterPro" id="IPR022761">
    <property type="entry name" value="Fumarate_lyase_N"/>
</dbReference>
<dbReference type="EMBL" id="GG697367">
    <property type="protein sequence ID" value="EFQ33047.1"/>
    <property type="molecule type" value="Genomic_DNA"/>
</dbReference>
<name>E3QQA9_COLGM</name>
<dbReference type="Pfam" id="PF00206">
    <property type="entry name" value="Lyase_1"/>
    <property type="match status" value="1"/>
</dbReference>
<dbReference type="PRINTS" id="PR00145">
    <property type="entry name" value="ARGSUCLYASE"/>
</dbReference>
<protein>
    <recommendedName>
        <fullName evidence="2">Arginosuccinase</fullName>
    </recommendedName>
</protein>
<dbReference type="InterPro" id="IPR008948">
    <property type="entry name" value="L-Aspartase-like"/>
</dbReference>
<keyword evidence="5" id="KW-1185">Reference proteome</keyword>
<dbReference type="PANTHER" id="PTHR43814">
    <property type="entry name" value="ARGININOSUCCINATE LYASE"/>
    <property type="match status" value="1"/>
</dbReference>
<dbReference type="eggNOG" id="KOG1316">
    <property type="taxonomic scope" value="Eukaryota"/>
</dbReference>
<dbReference type="VEuPathDB" id="FungiDB:GLRG_08191"/>
<dbReference type="SUPFAM" id="SSF48557">
    <property type="entry name" value="L-aspartase-like"/>
    <property type="match status" value="1"/>
</dbReference>
<dbReference type="GO" id="GO:0042450">
    <property type="term" value="P:L-arginine biosynthetic process via ornithine"/>
    <property type="evidence" value="ECO:0007669"/>
    <property type="project" value="InterPro"/>
</dbReference>
<evidence type="ECO:0000256" key="1">
    <source>
        <dbReference type="ARBA" id="ARBA00010755"/>
    </source>
</evidence>
<dbReference type="InterPro" id="IPR024083">
    <property type="entry name" value="Fumarase/histidase_N"/>
</dbReference>
<organism evidence="5">
    <name type="scientific">Colletotrichum graminicola (strain M1.001 / M2 / FGSC 10212)</name>
    <name type="common">Maize anthracnose fungus</name>
    <name type="synonym">Glomerella graminicola</name>
    <dbReference type="NCBI Taxonomy" id="645133"/>
    <lineage>
        <taxon>Eukaryota</taxon>
        <taxon>Fungi</taxon>
        <taxon>Dikarya</taxon>
        <taxon>Ascomycota</taxon>
        <taxon>Pezizomycotina</taxon>
        <taxon>Sordariomycetes</taxon>
        <taxon>Hypocreomycetidae</taxon>
        <taxon>Glomerellales</taxon>
        <taxon>Glomerellaceae</taxon>
        <taxon>Colletotrichum</taxon>
        <taxon>Colletotrichum graminicola species complex</taxon>
    </lineage>
</organism>
<dbReference type="Proteomes" id="UP000008782">
    <property type="component" value="Unassembled WGS sequence"/>
</dbReference>
<evidence type="ECO:0000313" key="4">
    <source>
        <dbReference type="EMBL" id="EFQ33047.1"/>
    </source>
</evidence>